<keyword evidence="2" id="KW-1185">Reference proteome</keyword>
<reference evidence="1" key="1">
    <citation type="submission" date="2019-01" db="EMBL/GenBank/DDBJ databases">
        <title>Whole genome sequencing and annotation enables comparative genome analysis that reveals unique features of the Chlamydia suis R19 Genome.</title>
        <authorList>
            <person name="Dimond Z.E."/>
        </authorList>
    </citation>
    <scope>NUCLEOTIDE SEQUENCE [LARGE SCALE GENOMIC DNA]</scope>
    <source>
        <strain evidence="1">R19</strain>
    </source>
</reference>
<dbReference type="EMBL" id="CP035278">
    <property type="protein sequence ID" value="QHP83477.1"/>
    <property type="molecule type" value="Genomic_DNA"/>
</dbReference>
<gene>
    <name evidence="1" type="primary">hypothetical protein</name>
    <name evidence="1" type="ORF">Chls_602</name>
</gene>
<sequence>MPLENPLSRKIFITKKTLQISSLFSYEKLHHYHKCRIC</sequence>
<organism evidence="1 2">
    <name type="scientific">Chlamydia suis</name>
    <dbReference type="NCBI Taxonomy" id="83559"/>
    <lineage>
        <taxon>Bacteria</taxon>
        <taxon>Pseudomonadati</taxon>
        <taxon>Chlamydiota</taxon>
        <taxon>Chlamydiia</taxon>
        <taxon>Chlamydiales</taxon>
        <taxon>Chlamydiaceae</taxon>
        <taxon>Chlamydia/Chlamydophila group</taxon>
        <taxon>Chlamydia</taxon>
    </lineage>
</organism>
<name>A0ABX6IU88_9CHLA</name>
<evidence type="ECO:0000313" key="1">
    <source>
        <dbReference type="EMBL" id="QHP83477.1"/>
    </source>
</evidence>
<evidence type="ECO:0000313" key="2">
    <source>
        <dbReference type="Proteomes" id="UP000512184"/>
    </source>
</evidence>
<protein>
    <submittedName>
        <fullName evidence="1">Uncharacterized protein</fullName>
    </submittedName>
</protein>
<accession>A0ABX6IU88</accession>
<dbReference type="Proteomes" id="UP000512184">
    <property type="component" value="Chromosome"/>
</dbReference>
<proteinExistence type="predicted"/>